<keyword evidence="1" id="KW-1133">Transmembrane helix</keyword>
<comment type="caution">
    <text evidence="2">The sequence shown here is derived from an EMBL/GenBank/DDBJ whole genome shotgun (WGS) entry which is preliminary data.</text>
</comment>
<dbReference type="EMBL" id="WUUU01000098">
    <property type="protein sequence ID" value="MXR21278.1"/>
    <property type="molecule type" value="Genomic_DNA"/>
</dbReference>
<keyword evidence="3" id="KW-1185">Reference proteome</keyword>
<dbReference type="Proteomes" id="UP000471521">
    <property type="component" value="Unassembled WGS sequence"/>
</dbReference>
<organism evidence="2 3">
    <name type="scientific">Halobacterium bonnevillei</name>
    <dbReference type="NCBI Taxonomy" id="2692200"/>
    <lineage>
        <taxon>Archaea</taxon>
        <taxon>Methanobacteriati</taxon>
        <taxon>Methanobacteriota</taxon>
        <taxon>Stenosarchaea group</taxon>
        <taxon>Halobacteria</taxon>
        <taxon>Halobacteriales</taxon>
        <taxon>Halobacteriaceae</taxon>
        <taxon>Halobacterium</taxon>
    </lineage>
</organism>
<evidence type="ECO:0000313" key="2">
    <source>
        <dbReference type="EMBL" id="MXR21278.1"/>
    </source>
</evidence>
<evidence type="ECO:0000313" key="3">
    <source>
        <dbReference type="Proteomes" id="UP000471521"/>
    </source>
</evidence>
<keyword evidence="1" id="KW-0812">Transmembrane</keyword>
<sequence length="63" mass="6760">MLPGSSTLLHAGQDVAFLTYLYRVVAHLVAFGGIAVLVYSLVRGIDALPLPFVAGRDTDESER</sequence>
<feature type="transmembrane region" description="Helical" evidence="1">
    <location>
        <begin position="20"/>
        <end position="42"/>
    </location>
</feature>
<name>A0A6B0SHY4_9EURY</name>
<dbReference type="RefSeq" id="WP_159526764.1">
    <property type="nucleotide sequence ID" value="NZ_WUUU01000098.1"/>
</dbReference>
<keyword evidence="1" id="KW-0472">Membrane</keyword>
<accession>A0A6B0SHY4</accession>
<reference evidence="2 3" key="1">
    <citation type="submission" date="2019-12" db="EMBL/GenBank/DDBJ databases">
        <title>Isolation and characterization of three novel carbon monoxide-oxidizing members of Halobacteria from salione crusts and soils.</title>
        <authorList>
            <person name="Myers M.R."/>
            <person name="King G.M."/>
        </authorList>
    </citation>
    <scope>NUCLEOTIDE SEQUENCE [LARGE SCALE GENOMIC DNA]</scope>
    <source>
        <strain evidence="2 3">PCN9</strain>
    </source>
</reference>
<evidence type="ECO:0000256" key="1">
    <source>
        <dbReference type="SAM" id="Phobius"/>
    </source>
</evidence>
<proteinExistence type="predicted"/>
<protein>
    <submittedName>
        <fullName evidence="2">Uncharacterized protein</fullName>
    </submittedName>
</protein>
<gene>
    <name evidence="2" type="ORF">GRX66_11930</name>
</gene>
<dbReference type="AlphaFoldDB" id="A0A6B0SHY4"/>